<organism evidence="7 8">
    <name type="scientific">Chryseolinea soli</name>
    <dbReference type="NCBI Taxonomy" id="2321403"/>
    <lineage>
        <taxon>Bacteria</taxon>
        <taxon>Pseudomonadati</taxon>
        <taxon>Bacteroidota</taxon>
        <taxon>Cytophagia</taxon>
        <taxon>Cytophagales</taxon>
        <taxon>Fulvivirgaceae</taxon>
        <taxon>Chryseolinea</taxon>
    </lineage>
</organism>
<dbReference type="NCBIfam" id="NF037997">
    <property type="entry name" value="Na_Pi_symport"/>
    <property type="match status" value="2"/>
</dbReference>
<evidence type="ECO:0000313" key="8">
    <source>
        <dbReference type="Proteomes" id="UP000266183"/>
    </source>
</evidence>
<name>A0A385SIN5_9BACT</name>
<dbReference type="AlphaFoldDB" id="A0A385SIN5"/>
<evidence type="ECO:0008006" key="9">
    <source>
        <dbReference type="Google" id="ProtNLM"/>
    </source>
</evidence>
<keyword evidence="5 6" id="KW-0472">Membrane</keyword>
<dbReference type="GO" id="GO:0044341">
    <property type="term" value="P:sodium-dependent phosphate transport"/>
    <property type="evidence" value="ECO:0007669"/>
    <property type="project" value="InterPro"/>
</dbReference>
<keyword evidence="8" id="KW-1185">Reference proteome</keyword>
<feature type="transmembrane region" description="Helical" evidence="6">
    <location>
        <begin position="251"/>
        <end position="276"/>
    </location>
</feature>
<sequence>MEPVPHTESNLNANHNAWNNVRIVLAIAGAFVLFLFALDLMTSSLQHMGKNVAETILLATSNPFTGLFIGLLITAMLQSSSTTTSLVVALVASGSITLQSAIPIIMGANIGTTITSTIVSLSFINKKKEFRRAVAAGTYHDFFNILTATVLFPLEYYYGFLSSLSAWITSFFFSPVAAPVQNKISHFWVGFSPVIEFLIQEMPSPFFLAFIALVLLFSSILIFRRLISNLLKAKSPEQFGRFFPKNQFKSFLWGLLTTAAIRSSTITTSVVVPIVAKKIANLKQAGPFIMGANVGTTITAFIAATLNANTAPAISIAIAHFLFNFIGVLLFFPVPVMRRLPMALAEGLGKLALKYRLVGFVYILVTFFFLPFTLIYFNRDSIKTLDLGYAETTAAGETVPYRVVIRINVRTQTGEWTKYNNDEPGTEPAFIYPMTVKNNTLLVGKQMFRFSRPGFCWDGEDEKGKFKTCIVQVMPKMEMAGQSFDSVFVAQVNYANATDSIAHRYYMNATYNILLQHEILAPGKAPLVAEKLTRFGME</sequence>
<dbReference type="Pfam" id="PF02690">
    <property type="entry name" value="Na_Pi_cotrans"/>
    <property type="match status" value="2"/>
</dbReference>
<dbReference type="RefSeq" id="WP_119754047.1">
    <property type="nucleotide sequence ID" value="NZ_CP032382.1"/>
</dbReference>
<feature type="transmembrane region" description="Helical" evidence="6">
    <location>
        <begin position="52"/>
        <end position="76"/>
    </location>
</feature>
<evidence type="ECO:0000256" key="5">
    <source>
        <dbReference type="ARBA" id="ARBA00023136"/>
    </source>
</evidence>
<accession>A0A385SIN5</accession>
<dbReference type="PANTHER" id="PTHR10010:SF46">
    <property type="entry name" value="SODIUM-DEPENDENT PHOSPHATE TRANSPORT PROTEIN 2B"/>
    <property type="match status" value="1"/>
</dbReference>
<dbReference type="OrthoDB" id="9763003at2"/>
<evidence type="ECO:0000313" key="7">
    <source>
        <dbReference type="EMBL" id="AYB30744.1"/>
    </source>
</evidence>
<dbReference type="PANTHER" id="PTHR10010">
    <property type="entry name" value="SOLUTE CARRIER FAMILY 34 SODIUM PHOSPHATE , MEMBER 2-RELATED"/>
    <property type="match status" value="1"/>
</dbReference>
<dbReference type="KEGG" id="chk:D4L85_09200"/>
<dbReference type="EMBL" id="CP032382">
    <property type="protein sequence ID" value="AYB30744.1"/>
    <property type="molecule type" value="Genomic_DNA"/>
</dbReference>
<comment type="subcellular location">
    <subcellularLocation>
        <location evidence="1">Cell membrane</location>
        <topology evidence="1">Multi-pass membrane protein</topology>
    </subcellularLocation>
</comment>
<feature type="transmembrane region" description="Helical" evidence="6">
    <location>
        <begin position="20"/>
        <end position="40"/>
    </location>
</feature>
<proteinExistence type="predicted"/>
<gene>
    <name evidence="7" type="ORF">D4L85_09200</name>
</gene>
<dbReference type="GO" id="GO:0005436">
    <property type="term" value="F:sodium:phosphate symporter activity"/>
    <property type="evidence" value="ECO:0007669"/>
    <property type="project" value="InterPro"/>
</dbReference>
<evidence type="ECO:0000256" key="3">
    <source>
        <dbReference type="ARBA" id="ARBA00022692"/>
    </source>
</evidence>
<dbReference type="Proteomes" id="UP000266183">
    <property type="component" value="Chromosome"/>
</dbReference>
<evidence type="ECO:0000256" key="6">
    <source>
        <dbReference type="SAM" id="Phobius"/>
    </source>
</evidence>
<reference evidence="8" key="1">
    <citation type="submission" date="2018-09" db="EMBL/GenBank/DDBJ databases">
        <title>Chryseolinea sp. KIS68-18 isolated from soil.</title>
        <authorList>
            <person name="Weon H.-Y."/>
            <person name="Kwon S.-W."/>
            <person name="Lee S.A."/>
        </authorList>
    </citation>
    <scope>NUCLEOTIDE SEQUENCE [LARGE SCALE GENOMIC DNA]</scope>
    <source>
        <strain evidence="8">KIS68-18</strain>
    </source>
</reference>
<feature type="transmembrane region" description="Helical" evidence="6">
    <location>
        <begin position="96"/>
        <end position="121"/>
    </location>
</feature>
<dbReference type="GO" id="GO:0005886">
    <property type="term" value="C:plasma membrane"/>
    <property type="evidence" value="ECO:0007669"/>
    <property type="project" value="UniProtKB-SubCell"/>
</dbReference>
<feature type="transmembrane region" description="Helical" evidence="6">
    <location>
        <begin position="288"/>
        <end position="308"/>
    </location>
</feature>
<keyword evidence="3 6" id="KW-0812">Transmembrane</keyword>
<feature type="transmembrane region" description="Helical" evidence="6">
    <location>
        <begin position="357"/>
        <end position="377"/>
    </location>
</feature>
<keyword evidence="2" id="KW-1003">Cell membrane</keyword>
<evidence type="ECO:0000256" key="4">
    <source>
        <dbReference type="ARBA" id="ARBA00022989"/>
    </source>
</evidence>
<dbReference type="InterPro" id="IPR003841">
    <property type="entry name" value="Na/Pi_transpt"/>
</dbReference>
<feature type="transmembrane region" description="Helical" evidence="6">
    <location>
        <begin position="206"/>
        <end position="227"/>
    </location>
</feature>
<evidence type="ECO:0000256" key="1">
    <source>
        <dbReference type="ARBA" id="ARBA00004651"/>
    </source>
</evidence>
<protein>
    <recommendedName>
        <fullName evidence="9">Na/Pi cotransporter family protein</fullName>
    </recommendedName>
</protein>
<keyword evidence="4 6" id="KW-1133">Transmembrane helix</keyword>
<feature type="transmembrane region" description="Helical" evidence="6">
    <location>
        <begin position="314"/>
        <end position="336"/>
    </location>
</feature>
<evidence type="ECO:0000256" key="2">
    <source>
        <dbReference type="ARBA" id="ARBA00022475"/>
    </source>
</evidence>